<dbReference type="EMBL" id="CM000641">
    <property type="protein sequence ID" value="EED93259.1"/>
    <property type="molecule type" value="Genomic_DNA"/>
</dbReference>
<protein>
    <recommendedName>
        <fullName evidence="4">RING-type domain-containing protein</fullName>
    </recommendedName>
</protein>
<keyword evidence="1" id="KW-0862">Zinc</keyword>
<feature type="domain" description="RING-type" evidence="4">
    <location>
        <begin position="535"/>
        <end position="620"/>
    </location>
</feature>
<reference evidence="5 6" key="1">
    <citation type="journal article" date="2004" name="Science">
        <title>The genome of the diatom Thalassiosira pseudonana: ecology, evolution, and metabolism.</title>
        <authorList>
            <person name="Armbrust E.V."/>
            <person name="Berges J.A."/>
            <person name="Bowler C."/>
            <person name="Green B.R."/>
            <person name="Martinez D."/>
            <person name="Putnam N.H."/>
            <person name="Zhou S."/>
            <person name="Allen A.E."/>
            <person name="Apt K.E."/>
            <person name="Bechner M."/>
            <person name="Brzezinski M.A."/>
            <person name="Chaal B.K."/>
            <person name="Chiovitti A."/>
            <person name="Davis A.K."/>
            <person name="Demarest M.S."/>
            <person name="Detter J.C."/>
            <person name="Glavina T."/>
            <person name="Goodstein D."/>
            <person name="Hadi M.Z."/>
            <person name="Hellsten U."/>
            <person name="Hildebrand M."/>
            <person name="Jenkins B.D."/>
            <person name="Jurka J."/>
            <person name="Kapitonov V.V."/>
            <person name="Kroger N."/>
            <person name="Lau W.W."/>
            <person name="Lane T.W."/>
            <person name="Larimer F.W."/>
            <person name="Lippmeier J.C."/>
            <person name="Lucas S."/>
            <person name="Medina M."/>
            <person name="Montsant A."/>
            <person name="Obornik M."/>
            <person name="Parker M.S."/>
            <person name="Palenik B."/>
            <person name="Pazour G.J."/>
            <person name="Richardson P.M."/>
            <person name="Rynearson T.A."/>
            <person name="Saito M.A."/>
            <person name="Schwartz D.C."/>
            <person name="Thamatrakoln K."/>
            <person name="Valentin K."/>
            <person name="Vardi A."/>
            <person name="Wilkerson F.P."/>
            <person name="Rokhsar D.S."/>
        </authorList>
    </citation>
    <scope>NUCLEOTIDE SEQUENCE [LARGE SCALE GENOMIC DNA]</scope>
    <source>
        <strain evidence="5 6">CCMP1335</strain>
    </source>
</reference>
<accession>B8BYZ6</accession>
<keyword evidence="6" id="KW-1185">Reference proteome</keyword>
<dbReference type="OMA" id="PWWRLEH"/>
<dbReference type="InterPro" id="IPR013083">
    <property type="entry name" value="Znf_RING/FYVE/PHD"/>
</dbReference>
<dbReference type="PaxDb" id="35128-Thaps4333"/>
<name>B8BYZ6_THAPS</name>
<dbReference type="SMART" id="SM00184">
    <property type="entry name" value="RING"/>
    <property type="match status" value="1"/>
</dbReference>
<dbReference type="PANTHER" id="PTHR14991">
    <property type="entry name" value="RING FINGER PROTEIN 32"/>
    <property type="match status" value="1"/>
</dbReference>
<feature type="compositionally biased region" description="Basic and acidic residues" evidence="2">
    <location>
        <begin position="633"/>
        <end position="648"/>
    </location>
</feature>
<evidence type="ECO:0000256" key="1">
    <source>
        <dbReference type="PROSITE-ProRule" id="PRU00175"/>
    </source>
</evidence>
<proteinExistence type="predicted"/>
<dbReference type="AlphaFoldDB" id="B8BYZ6"/>
<dbReference type="InParanoid" id="B8BYZ6"/>
<evidence type="ECO:0000256" key="3">
    <source>
        <dbReference type="SAM" id="Phobius"/>
    </source>
</evidence>
<organism evidence="5 6">
    <name type="scientific">Thalassiosira pseudonana</name>
    <name type="common">Marine diatom</name>
    <name type="synonym">Cyclotella nana</name>
    <dbReference type="NCBI Taxonomy" id="35128"/>
    <lineage>
        <taxon>Eukaryota</taxon>
        <taxon>Sar</taxon>
        <taxon>Stramenopiles</taxon>
        <taxon>Ochrophyta</taxon>
        <taxon>Bacillariophyta</taxon>
        <taxon>Coscinodiscophyceae</taxon>
        <taxon>Thalassiosirophycidae</taxon>
        <taxon>Thalassiosirales</taxon>
        <taxon>Thalassiosiraceae</taxon>
        <taxon>Thalassiosira</taxon>
    </lineage>
</organism>
<dbReference type="PANTHER" id="PTHR14991:SF0">
    <property type="entry name" value="RING FINGER PROTEIN 32"/>
    <property type="match status" value="1"/>
</dbReference>
<dbReference type="InterPro" id="IPR001841">
    <property type="entry name" value="Znf_RING"/>
</dbReference>
<keyword evidence="1" id="KW-0479">Metal-binding</keyword>
<feature type="compositionally biased region" description="Polar residues" evidence="2">
    <location>
        <begin position="115"/>
        <end position="139"/>
    </location>
</feature>
<dbReference type="SUPFAM" id="SSF57850">
    <property type="entry name" value="RING/U-box"/>
    <property type="match status" value="1"/>
</dbReference>
<evidence type="ECO:0000259" key="4">
    <source>
        <dbReference type="PROSITE" id="PS50089"/>
    </source>
</evidence>
<dbReference type="GO" id="GO:0008270">
    <property type="term" value="F:zinc ion binding"/>
    <property type="evidence" value="ECO:0007669"/>
    <property type="project" value="UniProtKB-KW"/>
</dbReference>
<dbReference type="GeneID" id="7452649"/>
<dbReference type="HOGENOM" id="CLU_373221_0_0_1"/>
<dbReference type="Proteomes" id="UP000001449">
    <property type="component" value="Chromosome 4"/>
</dbReference>
<evidence type="ECO:0000313" key="5">
    <source>
        <dbReference type="EMBL" id="EED93259.1"/>
    </source>
</evidence>
<keyword evidence="1" id="KW-0863">Zinc-finger</keyword>
<evidence type="ECO:0000256" key="2">
    <source>
        <dbReference type="SAM" id="MobiDB-lite"/>
    </source>
</evidence>
<feature type="transmembrane region" description="Helical" evidence="3">
    <location>
        <begin position="476"/>
        <end position="496"/>
    </location>
</feature>
<dbReference type="Gene3D" id="3.30.40.10">
    <property type="entry name" value="Zinc/RING finger domain, C3HC4 (zinc finger)"/>
    <property type="match status" value="1"/>
</dbReference>
<keyword evidence="3" id="KW-1133">Transmembrane helix</keyword>
<evidence type="ECO:0000313" key="6">
    <source>
        <dbReference type="Proteomes" id="UP000001449"/>
    </source>
</evidence>
<dbReference type="KEGG" id="tps:THAPSDRAFT_4333"/>
<keyword evidence="3" id="KW-0472">Membrane</keyword>
<dbReference type="InterPro" id="IPR042862">
    <property type="entry name" value="RNF32"/>
</dbReference>
<dbReference type="Gene3D" id="3.10.310.50">
    <property type="match status" value="1"/>
</dbReference>
<gene>
    <name evidence="5" type="ORF">THAPSDRAFT_4333</name>
</gene>
<dbReference type="eggNOG" id="ENOG502R7UK">
    <property type="taxonomic scope" value="Eukaryota"/>
</dbReference>
<reference evidence="5 6" key="2">
    <citation type="journal article" date="2008" name="Nature">
        <title>The Phaeodactylum genome reveals the evolutionary history of diatom genomes.</title>
        <authorList>
            <person name="Bowler C."/>
            <person name="Allen A.E."/>
            <person name="Badger J.H."/>
            <person name="Grimwood J."/>
            <person name="Jabbari K."/>
            <person name="Kuo A."/>
            <person name="Maheswari U."/>
            <person name="Martens C."/>
            <person name="Maumus F."/>
            <person name="Otillar R.P."/>
            <person name="Rayko E."/>
            <person name="Salamov A."/>
            <person name="Vandepoele K."/>
            <person name="Beszteri B."/>
            <person name="Gruber A."/>
            <person name="Heijde M."/>
            <person name="Katinka M."/>
            <person name="Mock T."/>
            <person name="Valentin K."/>
            <person name="Verret F."/>
            <person name="Berges J.A."/>
            <person name="Brownlee C."/>
            <person name="Cadoret J.P."/>
            <person name="Chiovitti A."/>
            <person name="Choi C.J."/>
            <person name="Coesel S."/>
            <person name="De Martino A."/>
            <person name="Detter J.C."/>
            <person name="Durkin C."/>
            <person name="Falciatore A."/>
            <person name="Fournet J."/>
            <person name="Haruta M."/>
            <person name="Huysman M.J."/>
            <person name="Jenkins B.D."/>
            <person name="Jiroutova K."/>
            <person name="Jorgensen R.E."/>
            <person name="Joubert Y."/>
            <person name="Kaplan A."/>
            <person name="Kroger N."/>
            <person name="Kroth P.G."/>
            <person name="La Roche J."/>
            <person name="Lindquist E."/>
            <person name="Lommer M."/>
            <person name="Martin-Jezequel V."/>
            <person name="Lopez P.J."/>
            <person name="Lucas S."/>
            <person name="Mangogna M."/>
            <person name="McGinnis K."/>
            <person name="Medlin L.K."/>
            <person name="Montsant A."/>
            <person name="Oudot-Le Secq M.P."/>
            <person name="Napoli C."/>
            <person name="Obornik M."/>
            <person name="Parker M.S."/>
            <person name="Petit J.L."/>
            <person name="Porcel B.M."/>
            <person name="Poulsen N."/>
            <person name="Robison M."/>
            <person name="Rychlewski L."/>
            <person name="Rynearson T.A."/>
            <person name="Schmutz J."/>
            <person name="Shapiro H."/>
            <person name="Siaut M."/>
            <person name="Stanley M."/>
            <person name="Sussman M.R."/>
            <person name="Taylor A.R."/>
            <person name="Vardi A."/>
            <person name="von Dassow P."/>
            <person name="Vyverman W."/>
            <person name="Willis A."/>
            <person name="Wyrwicz L.S."/>
            <person name="Rokhsar D.S."/>
            <person name="Weissenbach J."/>
            <person name="Armbrust E.V."/>
            <person name="Green B.R."/>
            <person name="Van de Peer Y."/>
            <person name="Grigoriev I.V."/>
        </authorList>
    </citation>
    <scope>NUCLEOTIDE SEQUENCE [LARGE SCALE GENOMIC DNA]</scope>
    <source>
        <strain evidence="5 6">CCMP1335</strain>
    </source>
</reference>
<feature type="region of interest" description="Disordered" evidence="2">
    <location>
        <begin position="627"/>
        <end position="648"/>
    </location>
</feature>
<dbReference type="PROSITE" id="PS50089">
    <property type="entry name" value="ZF_RING_2"/>
    <property type="match status" value="1"/>
</dbReference>
<feature type="region of interest" description="Disordered" evidence="2">
    <location>
        <begin position="110"/>
        <end position="139"/>
    </location>
</feature>
<dbReference type="RefSeq" id="XP_002289722.1">
    <property type="nucleotide sequence ID" value="XM_002289686.1"/>
</dbReference>
<keyword evidence="3" id="KW-0812">Transmembrane</keyword>
<sequence>MRSKEGFAASLQIVCCTILLFPFVFANAGGNYFGRRARPGEHIDHHVSVDSIISSYEALSTLLTDGYEELSTNMNKDERQILRRRTMYLPPAPVTPFRGGLKTVHLDQNSKNESLEATSSDSKAVHNKPTSLSTTYSSSDIPAWTPEDYPDPWTNPLACGGAATASHLYNDGHVSDQLDANSKDDVMSWLNNAATAGDDELTAKSQNRRRLLFCDPDQVLDRRTLTDVAIKLQEFSETFAPSSLTEGGSFGFDTKKVTVSEADDAIQSHDEASQESLDEGVASIIIDAAFETRMLRANDKPRQPSTASWTYVRYSALSQDLDIWEGGTIREPIQVAIALVKKIDLPAILRADSYFFYSDQDDMVNDAAQYMARYLHDSWSRHLIQEQQTSEDSANMSRPTNIVLIFISTQDRICYISSGTRVAEILPWWRLEHVVQDMKPDLRLGRTGSALEIALDDLTKLLHVGPPSFADRLSDFFQRFGIVLLFTVFTFVFATWGECHDRRKRIFSAERRSRLNAIEKEKARQLQKEFNTRSCPICLEPFGIDDIINLPDTKKAPQDRDIATKKKQHLKRIDSFGIPLIGTDDKPIKLLRCGHIFDESCWKLFVDSGYGNPWICPVCRQDVGGKKKSTAVRHSDANEGERESRRESSLFTRFVGNRTPPMLLRPVSHFHPNYNSVQSYAQSATRARWTEQISRASAESVPLAPFPRLSPTTYGSTTATAHLEALGEETPLYEQSMTSDNDDDY</sequence>